<protein>
    <submittedName>
        <fullName evidence="16">Diacylglycerol kinase family protein</fullName>
        <ecNumber evidence="16">2.7.1.-</ecNumber>
    </submittedName>
</protein>
<evidence type="ECO:0000256" key="11">
    <source>
        <dbReference type="ARBA" id="ARBA00023098"/>
    </source>
</evidence>
<dbReference type="PANTHER" id="PTHR34299">
    <property type="entry name" value="DIACYLGLYCEROL KINASE"/>
    <property type="match status" value="1"/>
</dbReference>
<evidence type="ECO:0000313" key="17">
    <source>
        <dbReference type="Proteomes" id="UP001343724"/>
    </source>
</evidence>
<dbReference type="Proteomes" id="UP001343724">
    <property type="component" value="Unassembled WGS sequence"/>
</dbReference>
<accession>A0ABU6IXK6</accession>
<keyword evidence="8 16" id="KW-0418">Kinase</keyword>
<dbReference type="InterPro" id="IPR033717">
    <property type="entry name" value="UDPK"/>
</dbReference>
<evidence type="ECO:0000256" key="14">
    <source>
        <dbReference type="ARBA" id="ARBA00023264"/>
    </source>
</evidence>
<evidence type="ECO:0000256" key="9">
    <source>
        <dbReference type="ARBA" id="ARBA00022840"/>
    </source>
</evidence>
<comment type="similarity">
    <text evidence="2">Belongs to the bacterial diacylglycerol kinase family.</text>
</comment>
<keyword evidence="6 15" id="KW-0812">Transmembrane</keyword>
<evidence type="ECO:0000256" key="8">
    <source>
        <dbReference type="ARBA" id="ARBA00022777"/>
    </source>
</evidence>
<keyword evidence="5 16" id="KW-0808">Transferase</keyword>
<dbReference type="CDD" id="cd14265">
    <property type="entry name" value="UDPK_IM_like"/>
    <property type="match status" value="1"/>
</dbReference>
<dbReference type="InterPro" id="IPR036945">
    <property type="entry name" value="DAGK_sf"/>
</dbReference>
<evidence type="ECO:0000256" key="7">
    <source>
        <dbReference type="ARBA" id="ARBA00022741"/>
    </source>
</evidence>
<evidence type="ECO:0000256" key="4">
    <source>
        <dbReference type="ARBA" id="ARBA00022516"/>
    </source>
</evidence>
<sequence>MSDRGPKDLLTRTAEDSRCSGEGRFSLPCAFRCAGEGIRYAFLSQRNLKIQGALGALAVIAGFVFRISQAEWLALVLCIMVVAVAEVVNTAIESVVDIASPEWHPLAKSAKDAAAGAVLLASIGSVACGLIIFVPHLFALI</sequence>
<dbReference type="RefSeq" id="WP_326454383.1">
    <property type="nucleotide sequence ID" value="NZ_JAYMFH010000003.1"/>
</dbReference>
<evidence type="ECO:0000256" key="6">
    <source>
        <dbReference type="ARBA" id="ARBA00022692"/>
    </source>
</evidence>
<feature type="transmembrane region" description="Helical" evidence="15">
    <location>
        <begin position="72"/>
        <end position="92"/>
    </location>
</feature>
<proteinExistence type="inferred from homology"/>
<dbReference type="EMBL" id="JAYMFH010000003">
    <property type="protein sequence ID" value="MEC4294264.1"/>
    <property type="molecule type" value="Genomic_DNA"/>
</dbReference>
<keyword evidence="7" id="KW-0547">Nucleotide-binding</keyword>
<keyword evidence="12 15" id="KW-0472">Membrane</keyword>
<keyword evidence="3" id="KW-1003">Cell membrane</keyword>
<keyword evidence="14" id="KW-1208">Phospholipid metabolism</keyword>
<keyword evidence="10 15" id="KW-1133">Transmembrane helix</keyword>
<comment type="subcellular location">
    <subcellularLocation>
        <location evidence="1">Cell membrane</location>
        <topology evidence="1">Multi-pass membrane protein</topology>
    </subcellularLocation>
</comment>
<keyword evidence="4" id="KW-0444">Lipid biosynthesis</keyword>
<evidence type="ECO:0000313" key="16">
    <source>
        <dbReference type="EMBL" id="MEC4294264.1"/>
    </source>
</evidence>
<evidence type="ECO:0000256" key="10">
    <source>
        <dbReference type="ARBA" id="ARBA00022989"/>
    </source>
</evidence>
<evidence type="ECO:0000256" key="3">
    <source>
        <dbReference type="ARBA" id="ARBA00022475"/>
    </source>
</evidence>
<evidence type="ECO:0000256" key="1">
    <source>
        <dbReference type="ARBA" id="ARBA00004651"/>
    </source>
</evidence>
<dbReference type="InterPro" id="IPR000829">
    <property type="entry name" value="DAGK"/>
</dbReference>
<dbReference type="EC" id="2.7.1.-" evidence="16"/>
<dbReference type="PROSITE" id="PS01069">
    <property type="entry name" value="DAGK_PROKAR"/>
    <property type="match status" value="1"/>
</dbReference>
<name>A0ABU6IXK6_9ACTN</name>
<keyword evidence="9" id="KW-0067">ATP-binding</keyword>
<evidence type="ECO:0000256" key="13">
    <source>
        <dbReference type="ARBA" id="ARBA00023209"/>
    </source>
</evidence>
<evidence type="ECO:0000256" key="5">
    <source>
        <dbReference type="ARBA" id="ARBA00022679"/>
    </source>
</evidence>
<dbReference type="Gene3D" id="1.10.287.3610">
    <property type="match status" value="1"/>
</dbReference>
<keyword evidence="11" id="KW-0443">Lipid metabolism</keyword>
<organism evidence="16 17">
    <name type="scientific">Adlercreutzia shanghongiae</name>
    <dbReference type="NCBI Taxonomy" id="3111773"/>
    <lineage>
        <taxon>Bacteria</taxon>
        <taxon>Bacillati</taxon>
        <taxon>Actinomycetota</taxon>
        <taxon>Coriobacteriia</taxon>
        <taxon>Eggerthellales</taxon>
        <taxon>Eggerthellaceae</taxon>
        <taxon>Adlercreutzia</taxon>
    </lineage>
</organism>
<evidence type="ECO:0000256" key="2">
    <source>
        <dbReference type="ARBA" id="ARBA00005967"/>
    </source>
</evidence>
<dbReference type="GO" id="GO:0016301">
    <property type="term" value="F:kinase activity"/>
    <property type="evidence" value="ECO:0007669"/>
    <property type="project" value="UniProtKB-KW"/>
</dbReference>
<gene>
    <name evidence="16" type="ORF">VJ920_02945</name>
</gene>
<comment type="caution">
    <text evidence="16">The sequence shown here is derived from an EMBL/GenBank/DDBJ whole genome shotgun (WGS) entry which is preliminary data.</text>
</comment>
<feature type="transmembrane region" description="Helical" evidence="15">
    <location>
        <begin position="113"/>
        <end position="138"/>
    </location>
</feature>
<reference evidence="16 17" key="1">
    <citation type="submission" date="2024-01" db="EMBL/GenBank/DDBJ databases">
        <title>novel species in genus Adlercreutzia.</title>
        <authorList>
            <person name="Liu X."/>
        </authorList>
    </citation>
    <scope>NUCLEOTIDE SEQUENCE [LARGE SCALE GENOMIC DNA]</scope>
    <source>
        <strain evidence="16 17">R22</strain>
    </source>
</reference>
<dbReference type="PANTHER" id="PTHR34299:SF1">
    <property type="entry name" value="DIACYLGLYCEROL KINASE"/>
    <property type="match status" value="1"/>
</dbReference>
<feature type="transmembrane region" description="Helical" evidence="15">
    <location>
        <begin position="48"/>
        <end position="66"/>
    </location>
</feature>
<dbReference type="Pfam" id="PF01219">
    <property type="entry name" value="DAGK_prokar"/>
    <property type="match status" value="1"/>
</dbReference>
<evidence type="ECO:0000256" key="15">
    <source>
        <dbReference type="SAM" id="Phobius"/>
    </source>
</evidence>
<keyword evidence="13" id="KW-0594">Phospholipid biosynthesis</keyword>
<keyword evidence="17" id="KW-1185">Reference proteome</keyword>
<evidence type="ECO:0000256" key="12">
    <source>
        <dbReference type="ARBA" id="ARBA00023136"/>
    </source>
</evidence>